<dbReference type="RefSeq" id="WP_343938366.1">
    <property type="nucleotide sequence ID" value="NZ_BAAABU010000024.1"/>
</dbReference>
<gene>
    <name evidence="3" type="ORF">GCM10010492_66050</name>
</gene>
<dbReference type="InterPro" id="IPR058442">
    <property type="entry name" value="DUF8129"/>
</dbReference>
<reference evidence="3 4" key="1">
    <citation type="journal article" date="2019" name="Int. J. Syst. Evol. Microbiol.">
        <title>The Global Catalogue of Microorganisms (GCM) 10K type strain sequencing project: providing services to taxonomists for standard genome sequencing and annotation.</title>
        <authorList>
            <consortium name="The Broad Institute Genomics Platform"/>
            <consortium name="The Broad Institute Genome Sequencing Center for Infectious Disease"/>
            <person name="Wu L."/>
            <person name="Ma J."/>
        </authorList>
    </citation>
    <scope>NUCLEOTIDE SEQUENCE [LARGE SCALE GENOMIC DNA]</scope>
    <source>
        <strain evidence="3 4">JCM 3380</strain>
    </source>
</reference>
<comment type="caution">
    <text evidence="3">The sequence shown here is derived from an EMBL/GenBank/DDBJ whole genome shotgun (WGS) entry which is preliminary data.</text>
</comment>
<keyword evidence="4" id="KW-1185">Reference proteome</keyword>
<evidence type="ECO:0000313" key="4">
    <source>
        <dbReference type="Proteomes" id="UP001500416"/>
    </source>
</evidence>
<accession>A0ABN0UMX9</accession>
<evidence type="ECO:0000259" key="2">
    <source>
        <dbReference type="Pfam" id="PF26450"/>
    </source>
</evidence>
<feature type="domain" description="DUF8129" evidence="2">
    <location>
        <begin position="16"/>
        <end position="57"/>
    </location>
</feature>
<feature type="region of interest" description="Disordered" evidence="1">
    <location>
        <begin position="56"/>
        <end position="108"/>
    </location>
</feature>
<evidence type="ECO:0000256" key="1">
    <source>
        <dbReference type="SAM" id="MobiDB-lite"/>
    </source>
</evidence>
<dbReference type="Pfam" id="PF26450">
    <property type="entry name" value="DUF8129"/>
    <property type="match status" value="1"/>
</dbReference>
<dbReference type="Proteomes" id="UP001500416">
    <property type="component" value="Unassembled WGS sequence"/>
</dbReference>
<proteinExistence type="predicted"/>
<dbReference type="EMBL" id="BAAABU010000024">
    <property type="protein sequence ID" value="GAA0255974.1"/>
    <property type="molecule type" value="Genomic_DNA"/>
</dbReference>
<organism evidence="3 4">
    <name type="scientific">Saccharothrix mutabilis subsp. mutabilis</name>
    <dbReference type="NCBI Taxonomy" id="66855"/>
    <lineage>
        <taxon>Bacteria</taxon>
        <taxon>Bacillati</taxon>
        <taxon>Actinomycetota</taxon>
        <taxon>Actinomycetes</taxon>
        <taxon>Pseudonocardiales</taxon>
        <taxon>Pseudonocardiaceae</taxon>
        <taxon>Saccharothrix</taxon>
    </lineage>
</organism>
<name>A0ABN0UMX9_9PSEU</name>
<sequence length="108" mass="11692">MDDAFPIRDYDHLALGDLRHRIRSLTAEDLRVVLEHERAHAHRTAVVEALTARLSEVEGGAEPAGGDQRATPPADSARRTPEVSPAHSPDPNTPLRHGVAGQTPARGR</sequence>
<evidence type="ECO:0000313" key="3">
    <source>
        <dbReference type="EMBL" id="GAA0255974.1"/>
    </source>
</evidence>
<protein>
    <recommendedName>
        <fullName evidence="2">DUF8129 domain-containing protein</fullName>
    </recommendedName>
</protein>